<feature type="coiled-coil region" evidence="1">
    <location>
        <begin position="141"/>
        <end position="175"/>
    </location>
</feature>
<proteinExistence type="predicted"/>
<dbReference type="OrthoDB" id="10804at10239"/>
<feature type="region of interest" description="Disordered" evidence="2">
    <location>
        <begin position="221"/>
        <end position="240"/>
    </location>
</feature>
<accession>A0A192YC61</accession>
<evidence type="ECO:0000256" key="2">
    <source>
        <dbReference type="SAM" id="MobiDB-lite"/>
    </source>
</evidence>
<evidence type="ECO:0000256" key="1">
    <source>
        <dbReference type="SAM" id="Coils"/>
    </source>
</evidence>
<dbReference type="GeneID" id="29059284"/>
<dbReference type="RefSeq" id="YP_009280025.1">
    <property type="nucleotide sequence ID" value="NC_031020.1"/>
</dbReference>
<dbReference type="InterPro" id="IPR057966">
    <property type="entry name" value="T4_SCAF"/>
</dbReference>
<reference evidence="3 4" key="1">
    <citation type="submission" date="2016-04" db="EMBL/GenBank/DDBJ databases">
        <title>Comparative genomics of Morganella phages MP1 and MP2 define new clades among the T4 and T7-like Viruses.</title>
        <authorList>
            <person name="Pinto G."/>
            <person name="Oliveira A."/>
            <person name="Malgorzata L."/>
            <person name="Kropinski A."/>
            <person name="Azeredo J."/>
        </authorList>
    </citation>
    <scope>NUCLEOTIDE SEQUENCE [LARGE SCALE GENOMIC DNA]</scope>
</reference>
<dbReference type="KEGG" id="vg:29059284"/>
<organism evidence="3 4">
    <name type="scientific">Morganella phage vB_MmoM_MP1</name>
    <dbReference type="NCBI Taxonomy" id="1852628"/>
    <lineage>
        <taxon>Viruses</taxon>
        <taxon>Duplodnaviria</taxon>
        <taxon>Heunggongvirae</taxon>
        <taxon>Uroviricota</taxon>
        <taxon>Caudoviricetes</taxon>
        <taxon>Pantevenvirales</taxon>
        <taxon>Straboviridae</taxon>
        <taxon>Gualtarvirus</taxon>
        <taxon>Gualtarvirus mp1</taxon>
    </lineage>
</organism>
<keyword evidence="4" id="KW-1185">Reference proteome</keyword>
<evidence type="ECO:0000313" key="4">
    <source>
        <dbReference type="Proteomes" id="UP000203816"/>
    </source>
</evidence>
<evidence type="ECO:0000313" key="3">
    <source>
        <dbReference type="EMBL" id="ANM46446.1"/>
    </source>
</evidence>
<dbReference type="Pfam" id="PF25623">
    <property type="entry name" value="T4_CASP"/>
    <property type="match status" value="1"/>
</dbReference>
<keyword evidence="1" id="KW-0175">Coiled coil</keyword>
<dbReference type="EMBL" id="KX078569">
    <property type="protein sequence ID" value="ANM46446.1"/>
    <property type="molecule type" value="Genomic_DNA"/>
</dbReference>
<sequence>MLKEEILKEAETLNDVSVPLDSIFEAVELSEEVKTQFSSVFETTVKKYAAELAESHIQKLTAYADERYEVLKEEAETKAEETVSSAVGMFVEHLSKEWLEENKLAVDNGIKAQLFESMFEGIKELVIDHNVDLPEASVDVVAEMEDELTEAKTELAKLFEEKTMLSEKLQAVQRESIIKESTRDLTDSQKEKVMGLIEGLSNDRFQDNLTHIVEMVSKTTEVKPEETPISEDINNPEGLDYKPEVIKETKDTSDSMMDAYTFAAKKIK</sequence>
<name>A0A192YC61_9CAUD</name>
<dbReference type="Proteomes" id="UP000203816">
    <property type="component" value="Segment"/>
</dbReference>
<gene>
    <name evidence="3" type="ORF">MP1_gp0167</name>
</gene>
<protein>
    <submittedName>
        <fullName evidence="3">Prohead core scaffold protein</fullName>
    </submittedName>
</protein>